<evidence type="ECO:0000256" key="3">
    <source>
        <dbReference type="ARBA" id="ARBA00023125"/>
    </source>
</evidence>
<evidence type="ECO:0000259" key="7">
    <source>
        <dbReference type="PROSITE" id="PS00716"/>
    </source>
</evidence>
<dbReference type="Gene3D" id="1.10.10.10">
    <property type="entry name" value="Winged helix-like DNA-binding domain superfamily/Winged helix DNA-binding domain"/>
    <property type="match status" value="2"/>
</dbReference>
<comment type="function">
    <text evidence="5">Sigma factors are initiation factors that promote the attachment of RNA polymerase to specific initiation sites and are then released.</text>
</comment>
<evidence type="ECO:0000313" key="9">
    <source>
        <dbReference type="Proteomes" id="UP000184295"/>
    </source>
</evidence>
<evidence type="ECO:0000256" key="2">
    <source>
        <dbReference type="ARBA" id="ARBA00023082"/>
    </source>
</evidence>
<dbReference type="GO" id="GO:0016987">
    <property type="term" value="F:sigma factor activity"/>
    <property type="evidence" value="ECO:0007669"/>
    <property type="project" value="UniProtKB-KW"/>
</dbReference>
<dbReference type="RefSeq" id="WP_072789633.1">
    <property type="nucleotide sequence ID" value="NZ_FQUL01000012.1"/>
</dbReference>
<dbReference type="PROSITE" id="PS00715">
    <property type="entry name" value="SIGMA70_1"/>
    <property type="match status" value="1"/>
</dbReference>
<dbReference type="EMBL" id="FQUL01000012">
    <property type="protein sequence ID" value="SHE59532.1"/>
    <property type="molecule type" value="Genomic_DNA"/>
</dbReference>
<dbReference type="Gene3D" id="1.10.601.10">
    <property type="entry name" value="RNA Polymerase Primary Sigma Factor"/>
    <property type="match status" value="1"/>
</dbReference>
<dbReference type="PRINTS" id="PR00046">
    <property type="entry name" value="SIGMA70FCT"/>
</dbReference>
<evidence type="ECO:0000313" key="8">
    <source>
        <dbReference type="EMBL" id="SHE59532.1"/>
    </source>
</evidence>
<organism evidence="8 9">
    <name type="scientific">Ferrithrix thermotolerans DSM 19514</name>
    <dbReference type="NCBI Taxonomy" id="1121881"/>
    <lineage>
        <taxon>Bacteria</taxon>
        <taxon>Bacillati</taxon>
        <taxon>Actinomycetota</taxon>
        <taxon>Acidimicrobiia</taxon>
        <taxon>Acidimicrobiales</taxon>
        <taxon>Acidimicrobiaceae</taxon>
        <taxon>Ferrithrix</taxon>
    </lineage>
</organism>
<protein>
    <recommendedName>
        <fullName evidence="5">RNA polymerase sigma factor</fullName>
    </recommendedName>
</protein>
<dbReference type="SUPFAM" id="SSF88946">
    <property type="entry name" value="Sigma2 domain of RNA polymerase sigma factors"/>
    <property type="match status" value="1"/>
</dbReference>
<dbReference type="GO" id="GO:0003677">
    <property type="term" value="F:DNA binding"/>
    <property type="evidence" value="ECO:0007669"/>
    <property type="project" value="UniProtKB-KW"/>
</dbReference>
<keyword evidence="1 5" id="KW-0805">Transcription regulation</keyword>
<dbReference type="SUPFAM" id="SSF88659">
    <property type="entry name" value="Sigma3 and sigma4 domains of RNA polymerase sigma factors"/>
    <property type="match status" value="2"/>
</dbReference>
<comment type="similarity">
    <text evidence="5">Belongs to the sigma-70 factor family.</text>
</comment>
<dbReference type="CDD" id="cd06171">
    <property type="entry name" value="Sigma70_r4"/>
    <property type="match status" value="1"/>
</dbReference>
<dbReference type="InterPro" id="IPR009042">
    <property type="entry name" value="RNA_pol_sigma70_r1_2"/>
</dbReference>
<dbReference type="PROSITE" id="PS00716">
    <property type="entry name" value="SIGMA70_2"/>
    <property type="match status" value="1"/>
</dbReference>
<dbReference type="InterPro" id="IPR000943">
    <property type="entry name" value="RNA_pol_sigma70"/>
</dbReference>
<keyword evidence="2 5" id="KW-0731">Sigma factor</keyword>
<feature type="domain" description="RNA polymerase sigma-70" evidence="6">
    <location>
        <begin position="92"/>
        <end position="105"/>
    </location>
</feature>
<gene>
    <name evidence="8" type="ORF">SAMN02745225_01067</name>
</gene>
<dbReference type="InterPro" id="IPR013324">
    <property type="entry name" value="RNA_pol_sigma_r3/r4-like"/>
</dbReference>
<dbReference type="InterPro" id="IPR007624">
    <property type="entry name" value="RNA_pol_sigma70_r3"/>
</dbReference>
<feature type="domain" description="RNA polymerase sigma-70" evidence="7">
    <location>
        <begin position="261"/>
        <end position="287"/>
    </location>
</feature>
<name>A0A1M4US38_9ACTN</name>
<dbReference type="Pfam" id="PF04542">
    <property type="entry name" value="Sigma70_r2"/>
    <property type="match status" value="1"/>
</dbReference>
<dbReference type="InterPro" id="IPR007627">
    <property type="entry name" value="RNA_pol_sigma70_r2"/>
</dbReference>
<dbReference type="Proteomes" id="UP000184295">
    <property type="component" value="Unassembled WGS sequence"/>
</dbReference>
<dbReference type="InterPro" id="IPR013325">
    <property type="entry name" value="RNA_pol_sigma_r2"/>
</dbReference>
<reference evidence="9" key="1">
    <citation type="submission" date="2016-11" db="EMBL/GenBank/DDBJ databases">
        <authorList>
            <person name="Varghese N."/>
            <person name="Submissions S."/>
        </authorList>
    </citation>
    <scope>NUCLEOTIDE SEQUENCE [LARGE SCALE GENOMIC DNA]</scope>
    <source>
        <strain evidence="9">DSM 19514</strain>
    </source>
</reference>
<evidence type="ECO:0000256" key="4">
    <source>
        <dbReference type="ARBA" id="ARBA00023163"/>
    </source>
</evidence>
<dbReference type="OrthoDB" id="9809557at2"/>
<accession>A0A1M4US38</accession>
<dbReference type="PANTHER" id="PTHR30603:SF47">
    <property type="entry name" value="RNA POLYMERASE SIGMA FACTOR SIGD, CHLOROPLASTIC"/>
    <property type="match status" value="1"/>
</dbReference>
<keyword evidence="3 5" id="KW-0238">DNA-binding</keyword>
<dbReference type="InterPro" id="IPR050239">
    <property type="entry name" value="Sigma-70_RNA_pol_init_factors"/>
</dbReference>
<keyword evidence="9" id="KW-1185">Reference proteome</keyword>
<evidence type="ECO:0000259" key="6">
    <source>
        <dbReference type="PROSITE" id="PS00715"/>
    </source>
</evidence>
<dbReference type="Pfam" id="PF00140">
    <property type="entry name" value="Sigma70_r1_2"/>
    <property type="match status" value="1"/>
</dbReference>
<dbReference type="Pfam" id="PF04545">
    <property type="entry name" value="Sigma70_r4"/>
    <property type="match status" value="1"/>
</dbReference>
<dbReference type="InterPro" id="IPR036388">
    <property type="entry name" value="WH-like_DNA-bd_sf"/>
</dbReference>
<dbReference type="STRING" id="1121881.SAMN02745225_01067"/>
<dbReference type="Pfam" id="PF04539">
    <property type="entry name" value="Sigma70_r3"/>
    <property type="match status" value="1"/>
</dbReference>
<keyword evidence="4 5" id="KW-0804">Transcription</keyword>
<dbReference type="InterPro" id="IPR007630">
    <property type="entry name" value="RNA_pol_sigma70_r4"/>
</dbReference>
<dbReference type="GO" id="GO:0006352">
    <property type="term" value="P:DNA-templated transcription initiation"/>
    <property type="evidence" value="ECO:0007669"/>
    <property type="project" value="InterPro"/>
</dbReference>
<sequence length="302" mass="34567">MNGNSVQDASLKAYLKEIGQTPLLSLEREIELARTIKSGWHLLGRDQKSFTDEEKDLFKRVEEAKEEFTRANLRLVVSIARRYQGLGIPMLDLIQEGNLGLMRAVEKFDIDRGFRFSTYATHWIKQAMSAAITGQGRGIRVPVHVHDQLVELNKVRRDLEQRLGREPSVEEVAKAMGVSVEKFGELSRLLLDVVSLESPLSQEGDATLLEVYSDEESEPVDESILRQDLREALEKSMSALTPHEQEILRFRFGLDDSKIHNLEETSKRFSVSRERVRQIETRAINRLRRSDVVEQLKAAVRD</sequence>
<evidence type="ECO:0000256" key="1">
    <source>
        <dbReference type="ARBA" id="ARBA00023015"/>
    </source>
</evidence>
<dbReference type="AlphaFoldDB" id="A0A1M4US38"/>
<proteinExistence type="inferred from homology"/>
<dbReference type="InterPro" id="IPR014284">
    <property type="entry name" value="RNA_pol_sigma-70_dom"/>
</dbReference>
<dbReference type="PANTHER" id="PTHR30603">
    <property type="entry name" value="RNA POLYMERASE SIGMA FACTOR RPO"/>
    <property type="match status" value="1"/>
</dbReference>
<dbReference type="NCBIfam" id="TIGR02937">
    <property type="entry name" value="sigma70-ECF"/>
    <property type="match status" value="1"/>
</dbReference>
<evidence type="ECO:0000256" key="5">
    <source>
        <dbReference type="RuleBase" id="RU362124"/>
    </source>
</evidence>